<feature type="region of interest" description="Disordered" evidence="1">
    <location>
        <begin position="109"/>
        <end position="165"/>
    </location>
</feature>
<feature type="compositionally biased region" description="Polar residues" evidence="1">
    <location>
        <begin position="122"/>
        <end position="142"/>
    </location>
</feature>
<proteinExistence type="predicted"/>
<reference evidence="2 3" key="1">
    <citation type="submission" date="2018-11" db="EMBL/GenBank/DDBJ databases">
        <title>Genome sequence of Apiotrichum porosum DSM 27194.</title>
        <authorList>
            <person name="Aliyu H."/>
            <person name="Gorte O."/>
            <person name="Ochsenreither K."/>
        </authorList>
    </citation>
    <scope>NUCLEOTIDE SEQUENCE [LARGE SCALE GENOMIC DNA]</scope>
    <source>
        <strain evidence="2 3">DSM 27194</strain>
    </source>
</reference>
<sequence length="357" mass="38762">MPILFDPRRQTFVLRAGGRRSSNSSSNNTLSSSVNSSTTSLPSRSSRSSFGGIPRPSFTFSEPRQSMDDPCPSPRTVELDVCMMEDGWALLFHPSNELKTTIPEGKFTSLPSLLRSSPNRAPGTTPNKSASLSKANSPNRVTLTKAASGGGKVRTSLPPSFKQGMGLGAVNHVPLAERRKVTGPPPLRPVSLPPPTGPLPPVPVVPVASKRQSRIRFAEEDPRASALPQTAIVSTTTPPMSSDDEAVHQVQLRKPPAGVANLNETLRLRNALSSLQGRHAVLYDATVDARNEIARLRHELSRRKEVMDHLVGYAMSLRTENDILREQIPGERHDVMPYSQTSAANMEVILNQFGSED</sequence>
<feature type="compositionally biased region" description="Low complexity" evidence="1">
    <location>
        <begin position="109"/>
        <end position="118"/>
    </location>
</feature>
<protein>
    <submittedName>
        <fullName evidence="2">Uncharacterized protein</fullName>
    </submittedName>
</protein>
<accession>A0A427Y1J1</accession>
<evidence type="ECO:0000256" key="1">
    <source>
        <dbReference type="SAM" id="MobiDB-lite"/>
    </source>
</evidence>
<keyword evidence="3" id="KW-1185">Reference proteome</keyword>
<dbReference type="Proteomes" id="UP000279236">
    <property type="component" value="Unassembled WGS sequence"/>
</dbReference>
<gene>
    <name evidence="2" type="ORF">EHS24_006610</name>
</gene>
<evidence type="ECO:0000313" key="2">
    <source>
        <dbReference type="EMBL" id="RSH85024.1"/>
    </source>
</evidence>
<name>A0A427Y1J1_9TREE</name>
<dbReference type="RefSeq" id="XP_028478472.1">
    <property type="nucleotide sequence ID" value="XM_028622020.1"/>
</dbReference>
<dbReference type="EMBL" id="RSCE01000003">
    <property type="protein sequence ID" value="RSH85024.1"/>
    <property type="molecule type" value="Genomic_DNA"/>
</dbReference>
<feature type="region of interest" description="Disordered" evidence="1">
    <location>
        <begin position="14"/>
        <end position="73"/>
    </location>
</feature>
<organism evidence="2 3">
    <name type="scientific">Apiotrichum porosum</name>
    <dbReference type="NCBI Taxonomy" id="105984"/>
    <lineage>
        <taxon>Eukaryota</taxon>
        <taxon>Fungi</taxon>
        <taxon>Dikarya</taxon>
        <taxon>Basidiomycota</taxon>
        <taxon>Agaricomycotina</taxon>
        <taxon>Tremellomycetes</taxon>
        <taxon>Trichosporonales</taxon>
        <taxon>Trichosporonaceae</taxon>
        <taxon>Apiotrichum</taxon>
    </lineage>
</organism>
<feature type="compositionally biased region" description="Low complexity" evidence="1">
    <location>
        <begin position="19"/>
        <end position="49"/>
    </location>
</feature>
<evidence type="ECO:0000313" key="3">
    <source>
        <dbReference type="Proteomes" id="UP000279236"/>
    </source>
</evidence>
<comment type="caution">
    <text evidence="2">The sequence shown here is derived from an EMBL/GenBank/DDBJ whole genome shotgun (WGS) entry which is preliminary data.</text>
</comment>
<dbReference type="GeneID" id="39591153"/>
<dbReference type="AlphaFoldDB" id="A0A427Y1J1"/>